<protein>
    <submittedName>
        <fullName evidence="1">Uncharacterized protein</fullName>
    </submittedName>
</protein>
<dbReference type="EMBL" id="JAUSRA010000001">
    <property type="protein sequence ID" value="MDP9793783.1"/>
    <property type="molecule type" value="Genomic_DNA"/>
</dbReference>
<reference evidence="1 2" key="1">
    <citation type="submission" date="2023-07" db="EMBL/GenBank/DDBJ databases">
        <title>Sequencing the genomes of 1000 actinobacteria strains.</title>
        <authorList>
            <person name="Klenk H.-P."/>
        </authorList>
    </citation>
    <scope>NUCLEOTIDE SEQUENCE [LARGE SCALE GENOMIC DNA]</scope>
    <source>
        <strain evidence="1 2">DSM 44710</strain>
    </source>
</reference>
<comment type="caution">
    <text evidence="1">The sequence shown here is derived from an EMBL/GenBank/DDBJ whole genome shotgun (WGS) entry which is preliminary data.</text>
</comment>
<dbReference type="RefSeq" id="WP_306828864.1">
    <property type="nucleotide sequence ID" value="NZ_JAUSRA010000001.1"/>
</dbReference>
<accession>A0ABT9MQV4</accession>
<sequence>MPLFARVAGALGVGQESFSFAAEAPHGTRPGLVLHNGNLVMEFEIYGYDALVKDRSKRDTVTNAMAKAVREPLPRLRR</sequence>
<dbReference type="Proteomes" id="UP001240984">
    <property type="component" value="Unassembled WGS sequence"/>
</dbReference>
<organism evidence="1 2">
    <name type="scientific">Catenuloplanes nepalensis</name>
    <dbReference type="NCBI Taxonomy" id="587533"/>
    <lineage>
        <taxon>Bacteria</taxon>
        <taxon>Bacillati</taxon>
        <taxon>Actinomycetota</taxon>
        <taxon>Actinomycetes</taxon>
        <taxon>Micromonosporales</taxon>
        <taxon>Micromonosporaceae</taxon>
        <taxon>Catenuloplanes</taxon>
    </lineage>
</organism>
<evidence type="ECO:0000313" key="1">
    <source>
        <dbReference type="EMBL" id="MDP9793783.1"/>
    </source>
</evidence>
<gene>
    <name evidence="1" type="ORF">J2S43_002295</name>
</gene>
<keyword evidence="2" id="KW-1185">Reference proteome</keyword>
<evidence type="ECO:0000313" key="2">
    <source>
        <dbReference type="Proteomes" id="UP001240984"/>
    </source>
</evidence>
<proteinExistence type="predicted"/>
<name>A0ABT9MQV4_9ACTN</name>